<sequence length="1117" mass="122478">MTAEKPAGTLPDEDAFVIQPAWLRTRYARRGEPGLKSRKVDGDKARAVLAEFNSAAPSRVRRVLEHPKTDPEITAAGLAYHLEEPDPTPAGAAAVALAWHSVLNFEHAEKVPALADLWLTRHGLRFAVEAVVELFTMAVGEERGSSNWPLHYVAATPARFDAHKKALLDLAGRVRHALATAPDEEYREIVALLAAQREAGFLRRLATSFLAPTERAWVDADTVELVTAGADSHAQVLLTSVSTKEQVDRVVPMVEPWWMLYHAALLTSFLIGAGVHALPGLLSWLNTQAAEYAKRFLPAIGAIPTDEAFAALLDRVDERYVLPELQAAAARFPVRAIRLLTARPATKRTLSELLHAHVLAHPELAARLVDEGALPEASAARVRDVLARAADVDEAPVETLPPVLVSPPWTARRTVRKPTVITGLTCADEVVLDWAPGEAEAWSTLRFEQMGWAAKLDWTAVSADRQRRRTGTWFRTGLFFAMAPLSLTLPQIGTWVPRDLWEPSEIMRVVVARHGIVAYPAAVAAAKAMPQAAAALLPFTSPEVATLMAEWYSRLKSLRTLALTWLTRHPVSAARALVPAAVGKAGTDRRYAESALLAIVAAGYPDAVRMAARSYGEEVAAEVEPLITTDPLDRLPAKMPVIPEWADPALLPRPRTPAGALPLDSARHVLTMLALSRLAEPYPGLEIVRETVDRRSLAEFAWGLFRRWQAAGMPSKEAWAFEALAHLGDDDVVRRLTPLLRAWPGEGGHARAVTGLEILSMIGTDVALMHLHGIAQKVKFKGLKDRANEKMAEVAAALELRPEQLADRLLPDFGLDGSGSLTLDYGPRRFVVGFDEQLKPFVTDEAGKRVKALPKPGARDDAELAPEAYRRFSGLKKDVRTVASDQIRRLEQAMVDGRRWTGPEFARYLVGHPLLVHIVRRVVWGVYDAGGALTGTLRVAEDRSFADVDDAPVTVPDDATIGVAHPLTLGDALPGWAEVFADYEILQPFPQLGRETFRLEPGERQRADLARFADVTVPATRLLGLERRGWRRGEVGDGGHQGWFERDLGDDLVMMVHMDPGMAVGAVDYFPEQRLVEVSVEKAGASYWQRGKNKTTLGDLDEIQVSEIIRDVNEVTA</sequence>
<gene>
    <name evidence="2" type="ORF">J2S41_006656</name>
</gene>
<proteinExistence type="predicted"/>
<keyword evidence="3" id="KW-1185">Reference proteome</keyword>
<dbReference type="RefSeq" id="WP_310373928.1">
    <property type="nucleotide sequence ID" value="NZ_JAVDYB010000001.1"/>
</dbReference>
<evidence type="ECO:0000259" key="1">
    <source>
        <dbReference type="Pfam" id="PF13569"/>
    </source>
</evidence>
<dbReference type="Pfam" id="PF13569">
    <property type="entry name" value="DUF4132"/>
    <property type="match status" value="1"/>
</dbReference>
<accession>A0AAE3YTY2</accession>
<name>A0AAE3YTY2_9ACTN</name>
<feature type="domain" description="DUF4132" evidence="1">
    <location>
        <begin position="847"/>
        <end position="1030"/>
    </location>
</feature>
<protein>
    <recommendedName>
        <fullName evidence="1">DUF4132 domain-containing protein</fullName>
    </recommendedName>
</protein>
<comment type="caution">
    <text evidence="2">The sequence shown here is derived from an EMBL/GenBank/DDBJ whole genome shotgun (WGS) entry which is preliminary data.</text>
</comment>
<evidence type="ECO:0000313" key="2">
    <source>
        <dbReference type="EMBL" id="MDR7279878.1"/>
    </source>
</evidence>
<reference evidence="2" key="1">
    <citation type="submission" date="2023-07" db="EMBL/GenBank/DDBJ databases">
        <title>Sequencing the genomes of 1000 actinobacteria strains.</title>
        <authorList>
            <person name="Klenk H.-P."/>
        </authorList>
    </citation>
    <scope>NUCLEOTIDE SEQUENCE</scope>
    <source>
        <strain evidence="2">DSM 44707</strain>
    </source>
</reference>
<dbReference type="AlphaFoldDB" id="A0AAE3YTY2"/>
<dbReference type="Proteomes" id="UP001183643">
    <property type="component" value="Unassembled WGS sequence"/>
</dbReference>
<organism evidence="2 3">
    <name type="scientific">Catenuloplanes atrovinosus</name>
    <dbReference type="NCBI Taxonomy" id="137266"/>
    <lineage>
        <taxon>Bacteria</taxon>
        <taxon>Bacillati</taxon>
        <taxon>Actinomycetota</taxon>
        <taxon>Actinomycetes</taxon>
        <taxon>Micromonosporales</taxon>
        <taxon>Micromonosporaceae</taxon>
        <taxon>Catenuloplanes</taxon>
    </lineage>
</organism>
<evidence type="ECO:0000313" key="3">
    <source>
        <dbReference type="Proteomes" id="UP001183643"/>
    </source>
</evidence>
<dbReference type="EMBL" id="JAVDYB010000001">
    <property type="protein sequence ID" value="MDR7279878.1"/>
    <property type="molecule type" value="Genomic_DNA"/>
</dbReference>
<dbReference type="InterPro" id="IPR025406">
    <property type="entry name" value="DUF4132"/>
</dbReference>